<accession>A0AAN9XWI7</accession>
<proteinExistence type="predicted"/>
<protein>
    <submittedName>
        <fullName evidence="2">Uncharacterized protein</fullName>
    </submittedName>
</protein>
<dbReference type="AlphaFoldDB" id="A0AAN9XWI7"/>
<organism evidence="2 3">
    <name type="scientific">Psophocarpus tetragonolobus</name>
    <name type="common">Winged bean</name>
    <name type="synonym">Dolichos tetragonolobus</name>
    <dbReference type="NCBI Taxonomy" id="3891"/>
    <lineage>
        <taxon>Eukaryota</taxon>
        <taxon>Viridiplantae</taxon>
        <taxon>Streptophyta</taxon>
        <taxon>Embryophyta</taxon>
        <taxon>Tracheophyta</taxon>
        <taxon>Spermatophyta</taxon>
        <taxon>Magnoliopsida</taxon>
        <taxon>eudicotyledons</taxon>
        <taxon>Gunneridae</taxon>
        <taxon>Pentapetalae</taxon>
        <taxon>rosids</taxon>
        <taxon>fabids</taxon>
        <taxon>Fabales</taxon>
        <taxon>Fabaceae</taxon>
        <taxon>Papilionoideae</taxon>
        <taxon>50 kb inversion clade</taxon>
        <taxon>NPAAA clade</taxon>
        <taxon>indigoferoid/millettioid clade</taxon>
        <taxon>Phaseoleae</taxon>
        <taxon>Psophocarpus</taxon>
    </lineage>
</organism>
<dbReference type="Proteomes" id="UP001386955">
    <property type="component" value="Unassembled WGS sequence"/>
</dbReference>
<comment type="caution">
    <text evidence="2">The sequence shown here is derived from an EMBL/GenBank/DDBJ whole genome shotgun (WGS) entry which is preliminary data.</text>
</comment>
<name>A0AAN9XWI7_PSOTE</name>
<evidence type="ECO:0000313" key="2">
    <source>
        <dbReference type="EMBL" id="KAK7411857.1"/>
    </source>
</evidence>
<evidence type="ECO:0000256" key="1">
    <source>
        <dbReference type="SAM" id="MobiDB-lite"/>
    </source>
</evidence>
<dbReference type="EMBL" id="JAYMYS010000001">
    <property type="protein sequence ID" value="KAK7411857.1"/>
    <property type="molecule type" value="Genomic_DNA"/>
</dbReference>
<feature type="region of interest" description="Disordered" evidence="1">
    <location>
        <begin position="1"/>
        <end position="21"/>
    </location>
</feature>
<keyword evidence="3" id="KW-1185">Reference proteome</keyword>
<reference evidence="2 3" key="1">
    <citation type="submission" date="2024-01" db="EMBL/GenBank/DDBJ databases">
        <title>The genomes of 5 underutilized Papilionoideae crops provide insights into root nodulation and disease resistanc.</title>
        <authorList>
            <person name="Jiang F."/>
        </authorList>
    </citation>
    <scope>NUCLEOTIDE SEQUENCE [LARGE SCALE GENOMIC DNA]</scope>
    <source>
        <strain evidence="2">DUOXIRENSHENG_FW03</strain>
        <tissue evidence="2">Leaves</tissue>
    </source>
</reference>
<evidence type="ECO:0000313" key="3">
    <source>
        <dbReference type="Proteomes" id="UP001386955"/>
    </source>
</evidence>
<gene>
    <name evidence="2" type="ORF">VNO78_03300</name>
</gene>
<sequence>MTVAEAVNRGALTRDRKKRGEKVTKKELEIGVLQKKTTPQSHKDRVLSVVKGRGYGENKENEAVPVTTQNLIETEQAATDFQYAS</sequence>